<proteinExistence type="inferred from homology"/>
<dbReference type="GO" id="GO:0016075">
    <property type="term" value="P:rRNA catabolic process"/>
    <property type="evidence" value="ECO:0007669"/>
    <property type="project" value="TreeGrafter"/>
</dbReference>
<dbReference type="InterPro" id="IPR003477">
    <property type="entry name" value="PemK-like"/>
</dbReference>
<comment type="similarity">
    <text evidence="1">Belongs to the PemK/MazF family.</text>
</comment>
<keyword evidence="2" id="KW-1277">Toxin-antitoxin system</keyword>
<evidence type="ECO:0008006" key="5">
    <source>
        <dbReference type="Google" id="ProtNLM"/>
    </source>
</evidence>
<protein>
    <recommendedName>
        <fullName evidence="5">Toxin</fullName>
    </recommendedName>
</protein>
<reference evidence="3 4" key="1">
    <citation type="submission" date="2019-07" db="EMBL/GenBank/DDBJ databases">
        <title>Whole genome shotgun sequence of Cellulomonas xylanilytica NBRC 101102.</title>
        <authorList>
            <person name="Hosoyama A."/>
            <person name="Uohara A."/>
            <person name="Ohji S."/>
            <person name="Ichikawa N."/>
        </authorList>
    </citation>
    <scope>NUCLEOTIDE SEQUENCE [LARGE SCALE GENOMIC DNA]</scope>
    <source>
        <strain evidence="3 4">NBRC 101102</strain>
    </source>
</reference>
<sequence length="106" mass="11505">MRGDVYRLKESGTRGHEQAGPRFAVVVLASRFDHLSTWLVVPTSTRANPYIFRPPVTIPGHGETLALCDALTAVDPQARLGESVGYLSLAEMESIDRALAGLLDLD</sequence>
<dbReference type="GO" id="GO:0004521">
    <property type="term" value="F:RNA endonuclease activity"/>
    <property type="evidence" value="ECO:0007669"/>
    <property type="project" value="TreeGrafter"/>
</dbReference>
<dbReference type="RefSeq" id="WP_146927613.1">
    <property type="nucleotide sequence ID" value="NZ_BJUB01000007.1"/>
</dbReference>
<dbReference type="OrthoDB" id="4225032at2"/>
<dbReference type="GO" id="GO:0003677">
    <property type="term" value="F:DNA binding"/>
    <property type="evidence" value="ECO:0007669"/>
    <property type="project" value="InterPro"/>
</dbReference>
<dbReference type="SUPFAM" id="SSF50118">
    <property type="entry name" value="Cell growth inhibitor/plasmid maintenance toxic component"/>
    <property type="match status" value="1"/>
</dbReference>
<dbReference type="EMBL" id="BJUB01000007">
    <property type="protein sequence ID" value="GEK21810.1"/>
    <property type="molecule type" value="Genomic_DNA"/>
</dbReference>
<dbReference type="PANTHER" id="PTHR33988">
    <property type="entry name" value="ENDORIBONUCLEASE MAZF-RELATED"/>
    <property type="match status" value="1"/>
</dbReference>
<accession>A0A510V973</accession>
<name>A0A510V973_9CELL</name>
<evidence type="ECO:0000256" key="2">
    <source>
        <dbReference type="ARBA" id="ARBA00022649"/>
    </source>
</evidence>
<organism evidence="3 4">
    <name type="scientific">Cellulomonas xylanilytica</name>
    <dbReference type="NCBI Taxonomy" id="233583"/>
    <lineage>
        <taxon>Bacteria</taxon>
        <taxon>Bacillati</taxon>
        <taxon>Actinomycetota</taxon>
        <taxon>Actinomycetes</taxon>
        <taxon>Micrococcales</taxon>
        <taxon>Cellulomonadaceae</taxon>
        <taxon>Cellulomonas</taxon>
    </lineage>
</organism>
<comment type="caution">
    <text evidence="3">The sequence shown here is derived from an EMBL/GenBank/DDBJ whole genome shotgun (WGS) entry which is preliminary data.</text>
</comment>
<gene>
    <name evidence="3" type="ORF">CXY01_23300</name>
</gene>
<dbReference type="GO" id="GO:0006402">
    <property type="term" value="P:mRNA catabolic process"/>
    <property type="evidence" value="ECO:0007669"/>
    <property type="project" value="TreeGrafter"/>
</dbReference>
<evidence type="ECO:0000256" key="1">
    <source>
        <dbReference type="ARBA" id="ARBA00007521"/>
    </source>
</evidence>
<dbReference type="Gene3D" id="2.30.30.110">
    <property type="match status" value="1"/>
</dbReference>
<evidence type="ECO:0000313" key="3">
    <source>
        <dbReference type="EMBL" id="GEK21810.1"/>
    </source>
</evidence>
<keyword evidence="4" id="KW-1185">Reference proteome</keyword>
<dbReference type="Proteomes" id="UP000321118">
    <property type="component" value="Unassembled WGS sequence"/>
</dbReference>
<dbReference type="PANTHER" id="PTHR33988:SF2">
    <property type="entry name" value="ENDORIBONUCLEASE MAZF"/>
    <property type="match status" value="1"/>
</dbReference>
<evidence type="ECO:0000313" key="4">
    <source>
        <dbReference type="Proteomes" id="UP000321118"/>
    </source>
</evidence>
<dbReference type="Pfam" id="PF02452">
    <property type="entry name" value="PemK_toxin"/>
    <property type="match status" value="1"/>
</dbReference>
<dbReference type="AlphaFoldDB" id="A0A510V973"/>
<dbReference type="InterPro" id="IPR011067">
    <property type="entry name" value="Plasmid_toxin/cell-grow_inhib"/>
</dbReference>